<dbReference type="Gene3D" id="1.10.720.30">
    <property type="entry name" value="SAP domain"/>
    <property type="match status" value="1"/>
</dbReference>
<evidence type="ECO:0000313" key="1">
    <source>
        <dbReference type="EMBL" id="MFH6982562.1"/>
    </source>
</evidence>
<dbReference type="EMBL" id="JBIPKE010000012">
    <property type="protein sequence ID" value="MFH6982562.1"/>
    <property type="molecule type" value="Genomic_DNA"/>
</dbReference>
<comment type="caution">
    <text evidence="1">The sequence shown here is derived from an EMBL/GenBank/DDBJ whole genome shotgun (WGS) entry which is preliminary data.</text>
</comment>
<sequence>MEQPKENQPNNPLHGIKLVTILEHLEARYGWEGLGSRIRIKCFTDNPSIKSSLTFLRKTPWARTKVEELYLRSIRKK</sequence>
<dbReference type="Pfam" id="PF09905">
    <property type="entry name" value="VF530"/>
    <property type="match status" value="1"/>
</dbReference>
<name>A0ABW7N4Q3_9BACT</name>
<dbReference type="InterPro" id="IPR036361">
    <property type="entry name" value="SAP_dom_sf"/>
</dbReference>
<keyword evidence="2" id="KW-1185">Reference proteome</keyword>
<organism evidence="1 2">
    <name type="scientific">Marinoscillum luteum</name>
    <dbReference type="NCBI Taxonomy" id="861051"/>
    <lineage>
        <taxon>Bacteria</taxon>
        <taxon>Pseudomonadati</taxon>
        <taxon>Bacteroidota</taxon>
        <taxon>Cytophagia</taxon>
        <taxon>Cytophagales</taxon>
        <taxon>Reichenbachiellaceae</taxon>
        <taxon>Marinoscillum</taxon>
    </lineage>
</organism>
<reference evidence="1 2" key="1">
    <citation type="journal article" date="2013" name="Int. J. Syst. Evol. Microbiol.">
        <title>Marinoscillum luteum sp. nov., isolated from marine sediment.</title>
        <authorList>
            <person name="Cha I.T."/>
            <person name="Park S.J."/>
            <person name="Kim S.J."/>
            <person name="Kim J.G."/>
            <person name="Jung M.Y."/>
            <person name="Shin K.S."/>
            <person name="Kwon K.K."/>
            <person name="Yang S.H."/>
            <person name="Seo Y.S."/>
            <person name="Rhee S.K."/>
        </authorList>
    </citation>
    <scope>NUCLEOTIDE SEQUENCE [LARGE SCALE GENOMIC DNA]</scope>
    <source>
        <strain evidence="1 2">KCTC 23939</strain>
    </source>
</reference>
<dbReference type="InterPro" id="IPR018668">
    <property type="entry name" value="DNA-binding_VF530-like"/>
</dbReference>
<evidence type="ECO:0000313" key="2">
    <source>
        <dbReference type="Proteomes" id="UP001610063"/>
    </source>
</evidence>
<gene>
    <name evidence="1" type="ORF">ACHKAR_03885</name>
</gene>
<dbReference type="RefSeq" id="WP_159578683.1">
    <property type="nucleotide sequence ID" value="NZ_JBIPKE010000012.1"/>
</dbReference>
<keyword evidence="1" id="KW-0238">DNA-binding</keyword>
<protein>
    <submittedName>
        <fullName evidence="1">VF530 family DNA-binding protein</fullName>
    </submittedName>
</protein>
<dbReference type="GO" id="GO:0003677">
    <property type="term" value="F:DNA binding"/>
    <property type="evidence" value="ECO:0007669"/>
    <property type="project" value="UniProtKB-KW"/>
</dbReference>
<accession>A0ABW7N4Q3</accession>
<dbReference type="Proteomes" id="UP001610063">
    <property type="component" value="Unassembled WGS sequence"/>
</dbReference>
<proteinExistence type="predicted"/>